<evidence type="ECO:0000313" key="3">
    <source>
        <dbReference type="Proteomes" id="UP001172673"/>
    </source>
</evidence>
<feature type="transmembrane region" description="Helical" evidence="1">
    <location>
        <begin position="44"/>
        <end position="63"/>
    </location>
</feature>
<dbReference type="PANTHER" id="PTHR37576">
    <property type="entry name" value="DEFECT AT LOW TEMPERATURE PROTEIN 1"/>
    <property type="match status" value="1"/>
</dbReference>
<name>A0AA38WWQ6_9EURO</name>
<dbReference type="Pfam" id="PF11374">
    <property type="entry name" value="DUF3176"/>
    <property type="match status" value="1"/>
</dbReference>
<keyword evidence="1" id="KW-0812">Transmembrane</keyword>
<proteinExistence type="predicted"/>
<dbReference type="EMBL" id="JAPDRK010000026">
    <property type="protein sequence ID" value="KAJ9602543.1"/>
    <property type="molecule type" value="Genomic_DNA"/>
</dbReference>
<evidence type="ECO:0000256" key="1">
    <source>
        <dbReference type="SAM" id="Phobius"/>
    </source>
</evidence>
<feature type="transmembrane region" description="Helical" evidence="1">
    <location>
        <begin position="150"/>
        <end position="171"/>
    </location>
</feature>
<organism evidence="2 3">
    <name type="scientific">Cladophialophora chaetospira</name>
    <dbReference type="NCBI Taxonomy" id="386627"/>
    <lineage>
        <taxon>Eukaryota</taxon>
        <taxon>Fungi</taxon>
        <taxon>Dikarya</taxon>
        <taxon>Ascomycota</taxon>
        <taxon>Pezizomycotina</taxon>
        <taxon>Eurotiomycetes</taxon>
        <taxon>Chaetothyriomycetidae</taxon>
        <taxon>Chaetothyriales</taxon>
        <taxon>Herpotrichiellaceae</taxon>
        <taxon>Cladophialophora</taxon>
    </lineage>
</organism>
<dbReference type="Proteomes" id="UP001172673">
    <property type="component" value="Unassembled WGS sequence"/>
</dbReference>
<dbReference type="InterPro" id="IPR021514">
    <property type="entry name" value="DUF3176"/>
</dbReference>
<protein>
    <submittedName>
        <fullName evidence="2">Uncharacterized protein</fullName>
    </submittedName>
</protein>
<gene>
    <name evidence="2" type="ORF">H2200_013086</name>
</gene>
<keyword evidence="1" id="KW-1133">Transmembrane helix</keyword>
<feature type="transmembrane region" description="Helical" evidence="1">
    <location>
        <begin position="93"/>
        <end position="119"/>
    </location>
</feature>
<evidence type="ECO:0000313" key="2">
    <source>
        <dbReference type="EMBL" id="KAJ9602543.1"/>
    </source>
</evidence>
<keyword evidence="1" id="KW-0472">Membrane</keyword>
<reference evidence="2" key="1">
    <citation type="submission" date="2022-10" db="EMBL/GenBank/DDBJ databases">
        <title>Culturing micro-colonial fungi from biological soil crusts in the Mojave desert and describing Neophaeococcomyces mojavensis, and introducing the new genera and species Taxawa tesnikishii.</title>
        <authorList>
            <person name="Kurbessoian T."/>
            <person name="Stajich J.E."/>
        </authorList>
    </citation>
    <scope>NUCLEOTIDE SEQUENCE</scope>
    <source>
        <strain evidence="2">TK_41</strain>
    </source>
</reference>
<dbReference type="PANTHER" id="PTHR37576:SF2">
    <property type="entry name" value="DEFECT AT LOW TEMPERATURE PROTEIN 1"/>
    <property type="match status" value="1"/>
</dbReference>
<accession>A0AA38WWQ6</accession>
<sequence>MAGKPYERVATEILHGDDGTDGHHRSKVPWHTGVWARFPWTGSMSLLTVVACAAGALVVLLLSDGQPQERWQRATTLHSKYADIHLECPPPSVLLAIINAVANVCLLAAAGQGFAIYWWRRAVRGTTVKQLHQQWYFSNSALAFWCRPKYYSLAALVAIGTTISIADGILLQKATSLLVGSDGYFASTTLGVRSAMNYPLTGYVTNRNVTAPTEPYALLSWATQITLGGNIGDSASAFSGCDSGSCTFPLQSLGFSIGCEDTVNKVYNMSAVPVGENVLASSVGFAMSWAGDDKDYASITYTSAGISSDFAVEQDGLDGHCYVRYVKTVCELRPAIIELSNVSVANTSATSNARVSLPSWGFFIEENQLSEVSVVSLLDIREDGTETGSTIGGIQFALNDAFAMEAVMTLEKSGWVLDNWRMPKGNAFQFWGSGEAFQNATQLCFYEANDPLPDIVRALNQWTYLLSVNAPSSPENPYNWQWKEPIQYGPAQIPATKQGYGGKYSTNKGYTAAAVTSMLTCALLILPSYYGFWQLGRNVSLSPVEISHAFGAPILESTAIKGGIKHLKIEFGDMDVKYGVIGRGHRTRLGFAQPDLVDSLRVK</sequence>
<keyword evidence="3" id="KW-1185">Reference proteome</keyword>
<comment type="caution">
    <text evidence="2">The sequence shown here is derived from an EMBL/GenBank/DDBJ whole genome shotgun (WGS) entry which is preliminary data.</text>
</comment>
<dbReference type="AlphaFoldDB" id="A0AA38WWQ6"/>